<dbReference type="InterPro" id="IPR000100">
    <property type="entry name" value="RNase_P"/>
</dbReference>
<dbReference type="HAMAP" id="MF_00227">
    <property type="entry name" value="RNase_P"/>
    <property type="match status" value="1"/>
</dbReference>
<dbReference type="NCBIfam" id="TIGR00188">
    <property type="entry name" value="rnpA"/>
    <property type="match status" value="1"/>
</dbReference>
<keyword evidence="5 7" id="KW-0378">Hydrolase</keyword>
<keyword evidence="6" id="KW-0694">RNA-binding</keyword>
<dbReference type="GO" id="GO:0000049">
    <property type="term" value="F:tRNA binding"/>
    <property type="evidence" value="ECO:0007669"/>
    <property type="project" value="InterPro"/>
</dbReference>
<dbReference type="PROSITE" id="PS00648">
    <property type="entry name" value="RIBONUCLEASE_P"/>
    <property type="match status" value="1"/>
</dbReference>
<dbReference type="EC" id="3.1.26.5" evidence="7"/>
<dbReference type="PANTHER" id="PTHR33992">
    <property type="entry name" value="RIBONUCLEASE P PROTEIN COMPONENT"/>
    <property type="match status" value="1"/>
</dbReference>
<evidence type="ECO:0000256" key="5">
    <source>
        <dbReference type="ARBA" id="ARBA00022801"/>
    </source>
</evidence>
<organism evidence="7">
    <name type="scientific">hydrothermal vent metagenome</name>
    <dbReference type="NCBI Taxonomy" id="652676"/>
    <lineage>
        <taxon>unclassified sequences</taxon>
        <taxon>metagenomes</taxon>
        <taxon>ecological metagenomes</taxon>
    </lineage>
</organism>
<evidence type="ECO:0000256" key="3">
    <source>
        <dbReference type="ARBA" id="ARBA00022722"/>
    </source>
</evidence>
<dbReference type="GO" id="GO:0030677">
    <property type="term" value="C:ribonuclease P complex"/>
    <property type="evidence" value="ECO:0007669"/>
    <property type="project" value="TreeGrafter"/>
</dbReference>
<reference evidence="7" key="1">
    <citation type="submission" date="2018-06" db="EMBL/GenBank/DDBJ databases">
        <authorList>
            <person name="Zhirakovskaya E."/>
        </authorList>
    </citation>
    <scope>NUCLEOTIDE SEQUENCE</scope>
</reference>
<dbReference type="Gene3D" id="3.30.230.10">
    <property type="match status" value="1"/>
</dbReference>
<dbReference type="EMBL" id="UOEX01000157">
    <property type="protein sequence ID" value="VAW36139.1"/>
    <property type="molecule type" value="Genomic_DNA"/>
</dbReference>
<evidence type="ECO:0000256" key="4">
    <source>
        <dbReference type="ARBA" id="ARBA00022759"/>
    </source>
</evidence>
<protein>
    <submittedName>
        <fullName evidence="7">Ribonuclease P protein component</fullName>
        <ecNumber evidence="7">3.1.26.5</ecNumber>
    </submittedName>
</protein>
<comment type="function">
    <text evidence="1">RNaseP catalyzes the removal of the 5'-leader sequence from pre-tRNA to produce the mature 5'-terminus. It can also cleave other RNA substrates such as 4.5S RNA. The protein component plays an auxiliary but essential role in vivo by binding to the 5'-leader sequence and broadening the substrate specificity of the ribozyme.</text>
</comment>
<dbReference type="GO" id="GO:0042781">
    <property type="term" value="F:3'-tRNA processing endoribonuclease activity"/>
    <property type="evidence" value="ECO:0007669"/>
    <property type="project" value="TreeGrafter"/>
</dbReference>
<proteinExistence type="inferred from homology"/>
<keyword evidence="2" id="KW-0819">tRNA processing</keyword>
<accession>A0A3B0VH66</accession>
<dbReference type="GO" id="GO:0004526">
    <property type="term" value="F:ribonuclease P activity"/>
    <property type="evidence" value="ECO:0007669"/>
    <property type="project" value="UniProtKB-EC"/>
</dbReference>
<name>A0A3B0VH66_9ZZZZ</name>
<gene>
    <name evidence="7" type="ORF">MNBD_DELTA03-799</name>
</gene>
<dbReference type="SUPFAM" id="SSF54211">
    <property type="entry name" value="Ribosomal protein S5 domain 2-like"/>
    <property type="match status" value="1"/>
</dbReference>
<keyword evidence="4" id="KW-0255">Endonuclease</keyword>
<keyword evidence="3" id="KW-0540">Nuclease</keyword>
<evidence type="ECO:0000256" key="6">
    <source>
        <dbReference type="ARBA" id="ARBA00022884"/>
    </source>
</evidence>
<sequence length="142" mass="16081">MRQPALPHRPLTTKTAKITKKWQYDHVYRHGSRLRANGFNFIFTLNELGCHRLGISISGVKSAVKRNRLKRLIREYFRLNPAFPAKIALLDEGGAGIDLVITATKRFNPADLNDLQGIFSSFLSSKSNCTVALSRQKREIIT</sequence>
<evidence type="ECO:0000256" key="2">
    <source>
        <dbReference type="ARBA" id="ARBA00022694"/>
    </source>
</evidence>
<dbReference type="Pfam" id="PF00825">
    <property type="entry name" value="Ribonuclease_P"/>
    <property type="match status" value="1"/>
</dbReference>
<dbReference type="PANTHER" id="PTHR33992:SF1">
    <property type="entry name" value="RIBONUCLEASE P PROTEIN COMPONENT"/>
    <property type="match status" value="1"/>
</dbReference>
<dbReference type="InterPro" id="IPR014721">
    <property type="entry name" value="Ribsml_uS5_D2-typ_fold_subgr"/>
</dbReference>
<dbReference type="InterPro" id="IPR020539">
    <property type="entry name" value="RNase_P_CS"/>
</dbReference>
<dbReference type="InterPro" id="IPR020568">
    <property type="entry name" value="Ribosomal_Su5_D2-typ_SF"/>
</dbReference>
<dbReference type="AlphaFoldDB" id="A0A3B0VH66"/>
<evidence type="ECO:0000313" key="7">
    <source>
        <dbReference type="EMBL" id="VAW36139.1"/>
    </source>
</evidence>
<evidence type="ECO:0000256" key="1">
    <source>
        <dbReference type="ARBA" id="ARBA00002663"/>
    </source>
</evidence>